<dbReference type="GO" id="GO:0035861">
    <property type="term" value="C:site of double-strand break"/>
    <property type="evidence" value="ECO:0007669"/>
    <property type="project" value="TreeGrafter"/>
</dbReference>
<evidence type="ECO:0000313" key="4">
    <source>
        <dbReference type="Proteomes" id="UP000472267"/>
    </source>
</evidence>
<dbReference type="AlphaFoldDB" id="A0A672H3X7"/>
<evidence type="ECO:0000259" key="2">
    <source>
        <dbReference type="Pfam" id="PF00134"/>
    </source>
</evidence>
<sequence>SEYVFLITKELRLDPLAGYHAIELLQRQEDAIYDNLKERLPLIVFSCVQLASKMSIHSRMIDSDTAVRFLRSVGHSVSKQALLESELMVLKGLEFRLNVPNPLTYTEILLEVLGHNEPSVPVERLHHLCHHVLQFVTLERTAVYDSLLKATVQCVSPSREQREKFMTVTEDCMLLGVTVIAVAVFILHVRRWQQVKQLSHITGISQKSIRDFAHVTLQHIKTKPRPL</sequence>
<organism evidence="3 4">
    <name type="scientific">Salarias fasciatus</name>
    <name type="common">Jewelled blenny</name>
    <name type="synonym">Blennius fasciatus</name>
    <dbReference type="NCBI Taxonomy" id="181472"/>
    <lineage>
        <taxon>Eukaryota</taxon>
        <taxon>Metazoa</taxon>
        <taxon>Chordata</taxon>
        <taxon>Craniata</taxon>
        <taxon>Vertebrata</taxon>
        <taxon>Euteleostomi</taxon>
        <taxon>Actinopterygii</taxon>
        <taxon>Neopterygii</taxon>
        <taxon>Teleostei</taxon>
        <taxon>Neoteleostei</taxon>
        <taxon>Acanthomorphata</taxon>
        <taxon>Ovalentaria</taxon>
        <taxon>Blenniimorphae</taxon>
        <taxon>Blenniiformes</taxon>
        <taxon>Blennioidei</taxon>
        <taxon>Blenniidae</taxon>
        <taxon>Salariinae</taxon>
        <taxon>Salarias</taxon>
    </lineage>
</organism>
<keyword evidence="1" id="KW-1133">Transmembrane helix</keyword>
<reference evidence="3" key="3">
    <citation type="submission" date="2025-09" db="UniProtKB">
        <authorList>
            <consortium name="Ensembl"/>
        </authorList>
    </citation>
    <scope>IDENTIFICATION</scope>
</reference>
<feature type="domain" description="Cyclin N-terminal" evidence="2">
    <location>
        <begin position="3"/>
        <end position="98"/>
    </location>
</feature>
<name>A0A672H3X7_SALFA</name>
<proteinExistence type="predicted"/>
<keyword evidence="1" id="KW-0812">Transmembrane</keyword>
<feature type="transmembrane region" description="Helical" evidence="1">
    <location>
        <begin position="173"/>
        <end position="189"/>
    </location>
</feature>
<dbReference type="PANTHER" id="PTHR21615:SF2">
    <property type="entry name" value="CYCLIN N-TERMINAL DOMAIN-CONTAINING PROTEIN 1"/>
    <property type="match status" value="1"/>
</dbReference>
<protein>
    <submittedName>
        <fullName evidence="3">Cyclin N-terminal domain containing 1</fullName>
    </submittedName>
</protein>
<dbReference type="PANTHER" id="PTHR21615">
    <property type="entry name" value="CYCLIN N-TERMINAL DOMAIN-CONTAINING PROTEIN 1"/>
    <property type="match status" value="1"/>
</dbReference>
<dbReference type="Gene3D" id="1.10.472.10">
    <property type="entry name" value="Cyclin-like"/>
    <property type="match status" value="2"/>
</dbReference>
<dbReference type="Ensembl" id="ENSSFAT00005023979.1">
    <property type="protein sequence ID" value="ENSSFAP00005023029.1"/>
    <property type="gene ID" value="ENSSFAG00005011924.1"/>
</dbReference>
<accession>A0A672H3X7</accession>
<evidence type="ECO:0000256" key="1">
    <source>
        <dbReference type="SAM" id="Phobius"/>
    </source>
</evidence>
<dbReference type="Proteomes" id="UP000472267">
    <property type="component" value="Chromosome 8"/>
</dbReference>
<keyword evidence="1" id="KW-0472">Membrane</keyword>
<reference evidence="3" key="2">
    <citation type="submission" date="2025-08" db="UniProtKB">
        <authorList>
            <consortium name="Ensembl"/>
        </authorList>
    </citation>
    <scope>IDENTIFICATION</scope>
</reference>
<dbReference type="InterPro" id="IPR006671">
    <property type="entry name" value="Cyclin_N"/>
</dbReference>
<dbReference type="SUPFAM" id="SSF47954">
    <property type="entry name" value="Cyclin-like"/>
    <property type="match status" value="1"/>
</dbReference>
<keyword evidence="4" id="KW-1185">Reference proteome</keyword>
<dbReference type="Pfam" id="PF00134">
    <property type="entry name" value="Cyclin_N"/>
    <property type="match status" value="1"/>
</dbReference>
<dbReference type="GO" id="GO:0007131">
    <property type="term" value="P:reciprocal meiotic recombination"/>
    <property type="evidence" value="ECO:0007669"/>
    <property type="project" value="TreeGrafter"/>
</dbReference>
<dbReference type="InterPro" id="IPR036915">
    <property type="entry name" value="Cyclin-like_sf"/>
</dbReference>
<evidence type="ECO:0000313" key="3">
    <source>
        <dbReference type="Ensembl" id="ENSSFAP00005023029.1"/>
    </source>
</evidence>
<reference evidence="3" key="1">
    <citation type="submission" date="2019-06" db="EMBL/GenBank/DDBJ databases">
        <authorList>
            <consortium name="Wellcome Sanger Institute Data Sharing"/>
        </authorList>
    </citation>
    <scope>NUCLEOTIDE SEQUENCE [LARGE SCALE GENOMIC DNA]</scope>
</reference>